<accession>A0A3A2ZBD4</accession>
<reference evidence="2" key="1">
    <citation type="submission" date="2017-02" db="EMBL/GenBank/DDBJ databases">
        <authorList>
            <person name="Tafer H."/>
            <person name="Lopandic K."/>
        </authorList>
    </citation>
    <scope>NUCLEOTIDE SEQUENCE [LARGE SCALE GENOMIC DNA]</scope>
    <source>
        <strain evidence="2">CBS 366.77</strain>
    </source>
</reference>
<evidence type="ECO:0000313" key="2">
    <source>
        <dbReference type="Proteomes" id="UP000266188"/>
    </source>
</evidence>
<keyword evidence="2" id="KW-1185">Reference proteome</keyword>
<proteinExistence type="predicted"/>
<dbReference type="AlphaFoldDB" id="A0A3A2ZBD4"/>
<evidence type="ECO:0000313" key="1">
    <source>
        <dbReference type="EMBL" id="RJE18597.1"/>
    </source>
</evidence>
<gene>
    <name evidence="1" type="ORF">PHISCL_09067</name>
</gene>
<protein>
    <submittedName>
        <fullName evidence="1">Uncharacterized protein</fullName>
    </submittedName>
</protein>
<organism evidence="1 2">
    <name type="scientific">Aspergillus sclerotialis</name>
    <dbReference type="NCBI Taxonomy" id="2070753"/>
    <lineage>
        <taxon>Eukaryota</taxon>
        <taxon>Fungi</taxon>
        <taxon>Dikarya</taxon>
        <taxon>Ascomycota</taxon>
        <taxon>Pezizomycotina</taxon>
        <taxon>Eurotiomycetes</taxon>
        <taxon>Eurotiomycetidae</taxon>
        <taxon>Eurotiales</taxon>
        <taxon>Aspergillaceae</taxon>
        <taxon>Aspergillus</taxon>
        <taxon>Aspergillus subgen. Polypaecilum</taxon>
    </lineage>
</organism>
<name>A0A3A2ZBD4_9EURO</name>
<comment type="caution">
    <text evidence="1">The sequence shown here is derived from an EMBL/GenBank/DDBJ whole genome shotgun (WGS) entry which is preliminary data.</text>
</comment>
<dbReference type="Proteomes" id="UP000266188">
    <property type="component" value="Unassembled WGS sequence"/>
</dbReference>
<dbReference type="EMBL" id="MVGC01000525">
    <property type="protein sequence ID" value="RJE18597.1"/>
    <property type="molecule type" value="Genomic_DNA"/>
</dbReference>
<sequence length="87" mass="9330">MAEFIRARSSAPPLRSPAGIPTYNRWEWVLLDSSGMADPSSTISIKLRTSGASIFGHLGLTHLGNIQFGEGSIDSTTGSCEEDYEAL</sequence>